<dbReference type="RefSeq" id="XP_022302540.1">
    <property type="nucleotide sequence ID" value="XM_022446832.1"/>
</dbReference>
<evidence type="ECO:0000313" key="3">
    <source>
        <dbReference type="Proteomes" id="UP000694844"/>
    </source>
</evidence>
<organism evidence="3 4">
    <name type="scientific">Crassostrea virginica</name>
    <name type="common">Eastern oyster</name>
    <dbReference type="NCBI Taxonomy" id="6565"/>
    <lineage>
        <taxon>Eukaryota</taxon>
        <taxon>Metazoa</taxon>
        <taxon>Spiralia</taxon>
        <taxon>Lophotrochozoa</taxon>
        <taxon>Mollusca</taxon>
        <taxon>Bivalvia</taxon>
        <taxon>Autobranchia</taxon>
        <taxon>Pteriomorphia</taxon>
        <taxon>Ostreida</taxon>
        <taxon>Ostreoidea</taxon>
        <taxon>Ostreidae</taxon>
        <taxon>Crassostrea</taxon>
    </lineage>
</organism>
<accession>A0A8B8BGQ0</accession>
<dbReference type="PANTHER" id="PTHR34415:SF1">
    <property type="entry name" value="INTEGRASE CATALYTIC DOMAIN-CONTAINING PROTEIN"/>
    <property type="match status" value="1"/>
</dbReference>
<gene>
    <name evidence="4" type="primary">LOC111110357</name>
</gene>
<reference evidence="4" key="1">
    <citation type="submission" date="2025-08" db="UniProtKB">
        <authorList>
            <consortium name="RefSeq"/>
        </authorList>
    </citation>
    <scope>IDENTIFICATION</scope>
    <source>
        <tissue evidence="4">Whole sample</tissue>
    </source>
</reference>
<evidence type="ECO:0000259" key="2">
    <source>
        <dbReference type="Pfam" id="PF25273"/>
    </source>
</evidence>
<feature type="region of interest" description="Disordered" evidence="1">
    <location>
        <begin position="21"/>
        <end position="41"/>
    </location>
</feature>
<dbReference type="AlphaFoldDB" id="A0A8B8BGQ0"/>
<sequence>MDTGSVGENVEEEADEFFREYIPKSPAPTPATWVPDDDPDSELDDDVVGVDDESIRHRVTEFFVEPSVQSVQSQPIQNDDVDHERVYVNRIFASECGCSRNCFTLVSSYKEHAYELLLRLREFTKSERDIYILSKLEDQLIIHVAAEGAVSSKENKRERQRFRYSFQGIEICESAWRSVFEIGRSEFKSLKKQLKENGVTPRVHGLKGKKSNHGHPFCVIEAAVLFIKRYADQFGLPLPAAPRARDDTPPVLLPCNESKAAVHAKYKEACLESTSPYVELTTFKEAWNSCVPFIQFMKPKTDLCKTCFDLRENIAGAFDEETKLELTQRLIDHIDQAKQEREFYKECTTRAKEDLQNAEKPHGRYLPSCSAPYENVHYTFDFSQYVTIPHSSQQVGPLFFLQPRKVQIFGVCDENFPLQTNYLIDENETIGENGSKTHGPNAVLSMLHHYFDANSHGEIGCHLHADNCVGQNKNKTTLHYLAWRCLNGFHRKINLHFMIAGHTKCLCDSCFGMLKKKYRRSEVDGIEQLEQVVEQSAKSNTVARCGEFQWFRWDAFFSRYFKPVKGIGKFHHFMFTAEEPGIVYAKQTLDAPEKQIQLFKEGVDVNKMRSEFPEVIMPGGLSKDRVRYLFREIRPYVKAPYKDATCPAPEEE</sequence>
<protein>
    <submittedName>
        <fullName evidence="4">Uncharacterized protein LOC111110357</fullName>
    </submittedName>
</protein>
<dbReference type="KEGG" id="cvn:111110357"/>
<dbReference type="GeneID" id="111110357"/>
<dbReference type="PANTHER" id="PTHR34415">
    <property type="entry name" value="INTEGRASE CATALYTIC DOMAIN-CONTAINING PROTEIN"/>
    <property type="match status" value="1"/>
</dbReference>
<evidence type="ECO:0000313" key="4">
    <source>
        <dbReference type="RefSeq" id="XP_022302540.1"/>
    </source>
</evidence>
<keyword evidence="3" id="KW-1185">Reference proteome</keyword>
<name>A0A8B8BGQ0_CRAVI</name>
<dbReference type="Pfam" id="PF25273">
    <property type="entry name" value="DUF7869"/>
    <property type="match status" value="1"/>
</dbReference>
<dbReference type="OrthoDB" id="6124089at2759"/>
<feature type="domain" description="DUF7869" evidence="2">
    <location>
        <begin position="437"/>
        <end position="583"/>
    </location>
</feature>
<dbReference type="InterPro" id="IPR057191">
    <property type="entry name" value="DUF7869"/>
</dbReference>
<evidence type="ECO:0000256" key="1">
    <source>
        <dbReference type="SAM" id="MobiDB-lite"/>
    </source>
</evidence>
<dbReference type="Proteomes" id="UP000694844">
    <property type="component" value="Chromosome 8"/>
</dbReference>
<proteinExistence type="predicted"/>